<sequence length="45" mass="5210">MVQGSCTIRAEAMHHRCNSQARGVQEPCTAMSAGQRLWQYRMWNK</sequence>
<dbReference type="STRING" id="873513.HMPREF6485_1013"/>
<comment type="caution">
    <text evidence="1">The sequence shown here is derived from an EMBL/GenBank/DDBJ whole genome shotgun (WGS) entry which is preliminary data.</text>
</comment>
<accession>E6K607</accession>
<dbReference type="AlphaFoldDB" id="E6K607"/>
<name>E6K607_9BACT</name>
<reference evidence="1 2" key="1">
    <citation type="submission" date="2010-10" db="EMBL/GenBank/DDBJ databases">
        <authorList>
            <person name="Muzny D."/>
            <person name="Qin X."/>
            <person name="Deng J."/>
            <person name="Jiang H."/>
            <person name="Liu Y."/>
            <person name="Qu J."/>
            <person name="Song X.-Z."/>
            <person name="Zhang L."/>
            <person name="Thornton R."/>
            <person name="Coyle M."/>
            <person name="Francisco L."/>
            <person name="Jackson L."/>
            <person name="Javaid M."/>
            <person name="Korchina V."/>
            <person name="Kovar C."/>
            <person name="Mata R."/>
            <person name="Mathew T."/>
            <person name="Ngo R."/>
            <person name="Nguyen L."/>
            <person name="Nguyen N."/>
            <person name="Okwuonu G."/>
            <person name="Ongeri F."/>
            <person name="Pham C."/>
            <person name="Simmons D."/>
            <person name="Wilczek-Boney K."/>
            <person name="Hale W."/>
            <person name="Jakkamsetti A."/>
            <person name="Pham P."/>
            <person name="Ruth R."/>
            <person name="San Lucas F."/>
            <person name="Warren J."/>
            <person name="Zhang J."/>
            <person name="Zhao Z."/>
            <person name="Zhou C."/>
            <person name="Zhu D."/>
            <person name="Lee S."/>
            <person name="Bess C."/>
            <person name="Blankenburg K."/>
            <person name="Forbes L."/>
            <person name="Fu Q."/>
            <person name="Gubbala S."/>
            <person name="Hirani K."/>
            <person name="Jayaseelan J.C."/>
            <person name="Lara F."/>
            <person name="Munidasa M."/>
            <person name="Palculict T."/>
            <person name="Patil S."/>
            <person name="Pu L.-L."/>
            <person name="Saada N."/>
            <person name="Tang L."/>
            <person name="Weissenberger G."/>
            <person name="Zhu Y."/>
            <person name="Hemphill L."/>
            <person name="Shang Y."/>
            <person name="Youmans B."/>
            <person name="Ayvaz T."/>
            <person name="Ross M."/>
            <person name="Santibanez J."/>
            <person name="Aqrawi P."/>
            <person name="Gross S."/>
            <person name="Joshi V."/>
            <person name="Fowler G."/>
            <person name="Nazareth L."/>
            <person name="Reid J."/>
            <person name="Worley K."/>
            <person name="Petrosino J."/>
            <person name="Highlander S."/>
            <person name="Gibbs R."/>
        </authorList>
    </citation>
    <scope>NUCLEOTIDE SEQUENCE [LARGE SCALE GENOMIC DNA]</scope>
    <source>
        <strain evidence="1 2">ATCC 33574</strain>
    </source>
</reference>
<keyword evidence="2" id="KW-1185">Reference proteome</keyword>
<dbReference type="HOGENOM" id="CLU_3203436_0_0_10"/>
<dbReference type="Proteomes" id="UP000003112">
    <property type="component" value="Unassembled WGS sequence"/>
</dbReference>
<protein>
    <submittedName>
        <fullName evidence="1">Uncharacterized protein</fullName>
    </submittedName>
</protein>
<evidence type="ECO:0000313" key="2">
    <source>
        <dbReference type="Proteomes" id="UP000003112"/>
    </source>
</evidence>
<evidence type="ECO:0000313" key="1">
    <source>
        <dbReference type="EMBL" id="EFU30954.1"/>
    </source>
</evidence>
<proteinExistence type="predicted"/>
<organism evidence="1 2">
    <name type="scientific">Segatella buccae ATCC 33574</name>
    <dbReference type="NCBI Taxonomy" id="873513"/>
    <lineage>
        <taxon>Bacteria</taxon>
        <taxon>Pseudomonadati</taxon>
        <taxon>Bacteroidota</taxon>
        <taxon>Bacteroidia</taxon>
        <taxon>Bacteroidales</taxon>
        <taxon>Prevotellaceae</taxon>
        <taxon>Segatella</taxon>
    </lineage>
</organism>
<gene>
    <name evidence="1" type="ORF">HMPREF6485_1013</name>
</gene>
<dbReference type="EMBL" id="AEPD01000021">
    <property type="protein sequence ID" value="EFU30954.1"/>
    <property type="molecule type" value="Genomic_DNA"/>
</dbReference>